<dbReference type="Proteomes" id="UP000317982">
    <property type="component" value="Unassembled WGS sequence"/>
</dbReference>
<gene>
    <name evidence="1" type="ORF">FL583_24300</name>
</gene>
<comment type="caution">
    <text evidence="1">The sequence shown here is derived from an EMBL/GenBank/DDBJ whole genome shotgun (WGS) entry which is preliminary data.</text>
</comment>
<dbReference type="AlphaFoldDB" id="A0A545AM78"/>
<dbReference type="OrthoDB" id="5194520at2"/>
<proteinExistence type="predicted"/>
<name>A0A545AM78_9ACTN</name>
<dbReference type="EMBL" id="VIRS01000018">
    <property type="protein sequence ID" value="TQS42432.1"/>
    <property type="molecule type" value="Genomic_DNA"/>
</dbReference>
<evidence type="ECO:0000313" key="1">
    <source>
        <dbReference type="EMBL" id="TQS42432.1"/>
    </source>
</evidence>
<keyword evidence="2" id="KW-1185">Reference proteome</keyword>
<sequence length="69" mass="7596">MSRPESPTDAELWLAGYELRTAHLPDGDSPECPICHTNWECVPYLTGLEMMRRATDVPPPPLGDRSGTG</sequence>
<evidence type="ECO:0000313" key="2">
    <source>
        <dbReference type="Proteomes" id="UP000317982"/>
    </source>
</evidence>
<reference evidence="1 2" key="1">
    <citation type="submission" date="2019-07" db="EMBL/GenBank/DDBJ databases">
        <title>Cryptosporangium phraense sp. nov., isolated from plant litter.</title>
        <authorList>
            <person name="Suriyachadkun C."/>
        </authorList>
    </citation>
    <scope>NUCLEOTIDE SEQUENCE [LARGE SCALE GENOMIC DNA]</scope>
    <source>
        <strain evidence="1 2">A-T 5661</strain>
    </source>
</reference>
<protein>
    <submittedName>
        <fullName evidence="1">Uncharacterized protein</fullName>
    </submittedName>
</protein>
<dbReference type="RefSeq" id="WP_142707122.1">
    <property type="nucleotide sequence ID" value="NZ_VIRS01000018.1"/>
</dbReference>
<organism evidence="1 2">
    <name type="scientific">Cryptosporangium phraense</name>
    <dbReference type="NCBI Taxonomy" id="2593070"/>
    <lineage>
        <taxon>Bacteria</taxon>
        <taxon>Bacillati</taxon>
        <taxon>Actinomycetota</taxon>
        <taxon>Actinomycetes</taxon>
        <taxon>Cryptosporangiales</taxon>
        <taxon>Cryptosporangiaceae</taxon>
        <taxon>Cryptosporangium</taxon>
    </lineage>
</organism>
<accession>A0A545AM78</accession>
<dbReference type="InParanoid" id="A0A545AM78"/>